<organism evidence="9 10">
    <name type="scientific">Variovorax robiniae</name>
    <dbReference type="NCBI Taxonomy" id="1836199"/>
    <lineage>
        <taxon>Bacteria</taxon>
        <taxon>Pseudomonadati</taxon>
        <taxon>Pseudomonadota</taxon>
        <taxon>Betaproteobacteria</taxon>
        <taxon>Burkholderiales</taxon>
        <taxon>Comamonadaceae</taxon>
        <taxon>Variovorax</taxon>
    </lineage>
</organism>
<feature type="region of interest" description="Disordered" evidence="7">
    <location>
        <begin position="50"/>
        <end position="84"/>
    </location>
</feature>
<evidence type="ECO:0000256" key="6">
    <source>
        <dbReference type="PROSITE-ProRule" id="PRU00433"/>
    </source>
</evidence>
<evidence type="ECO:0000256" key="7">
    <source>
        <dbReference type="SAM" id="MobiDB-lite"/>
    </source>
</evidence>
<dbReference type="PROSITE" id="PS51007">
    <property type="entry name" value="CYTC"/>
    <property type="match status" value="1"/>
</dbReference>
<name>A0ABU8XI64_9BURK</name>
<dbReference type="InterPro" id="IPR009056">
    <property type="entry name" value="Cyt_c-like_dom"/>
</dbReference>
<evidence type="ECO:0000256" key="4">
    <source>
        <dbReference type="ARBA" id="ARBA00022982"/>
    </source>
</evidence>
<accession>A0ABU8XI64</accession>
<sequence>MIAASRLPLRNGQAGSRPASEGNRLELLFDAVVVDGQVAKVTDGARASEWHGPRLDLTGEDTLDPREHQRRAMRASGTAHGEAGQAENAVMKMHVFLVASTLLPPVGLAQAVSGDVAAGKVAFGACGACHQVGASARNAFGPQLNGIVGRRAGIEPDYRYSDATRKSQVIWSEPALAAFIKRPDPVVPGTKMRFSGWGYDDKKLADLVAYLRTFPSAR</sequence>
<dbReference type="EMBL" id="JBBKZS010000031">
    <property type="protein sequence ID" value="MEJ8859572.1"/>
    <property type="molecule type" value="Genomic_DNA"/>
</dbReference>
<comment type="caution">
    <text evidence="9">The sequence shown here is derived from an EMBL/GenBank/DDBJ whole genome shotgun (WGS) entry which is preliminary data.</text>
</comment>
<evidence type="ECO:0000256" key="3">
    <source>
        <dbReference type="ARBA" id="ARBA00022723"/>
    </source>
</evidence>
<keyword evidence="2 6" id="KW-0349">Heme</keyword>
<proteinExistence type="predicted"/>
<reference evidence="9 10" key="1">
    <citation type="submission" date="2024-03" db="EMBL/GenBank/DDBJ databases">
        <title>Novel species of the genus Variovorax.</title>
        <authorList>
            <person name="Liu Q."/>
            <person name="Xin Y.-H."/>
        </authorList>
    </citation>
    <scope>NUCLEOTIDE SEQUENCE [LARGE SCALE GENOMIC DNA]</scope>
    <source>
        <strain evidence="9 10">KACC 18901</strain>
    </source>
</reference>
<dbReference type="InterPro" id="IPR036909">
    <property type="entry name" value="Cyt_c-like_dom_sf"/>
</dbReference>
<keyword evidence="4" id="KW-0249">Electron transport</keyword>
<keyword evidence="1" id="KW-0813">Transport</keyword>
<dbReference type="SUPFAM" id="SSF46626">
    <property type="entry name" value="Cytochrome c"/>
    <property type="match status" value="1"/>
</dbReference>
<keyword evidence="10" id="KW-1185">Reference proteome</keyword>
<dbReference type="Proteomes" id="UP001367030">
    <property type="component" value="Unassembled WGS sequence"/>
</dbReference>
<evidence type="ECO:0000256" key="2">
    <source>
        <dbReference type="ARBA" id="ARBA00022617"/>
    </source>
</evidence>
<evidence type="ECO:0000256" key="5">
    <source>
        <dbReference type="ARBA" id="ARBA00023004"/>
    </source>
</evidence>
<dbReference type="Pfam" id="PF00034">
    <property type="entry name" value="Cytochrom_C"/>
    <property type="match status" value="1"/>
</dbReference>
<evidence type="ECO:0000256" key="1">
    <source>
        <dbReference type="ARBA" id="ARBA00022448"/>
    </source>
</evidence>
<dbReference type="Gene3D" id="1.10.760.10">
    <property type="entry name" value="Cytochrome c-like domain"/>
    <property type="match status" value="1"/>
</dbReference>
<evidence type="ECO:0000313" key="9">
    <source>
        <dbReference type="EMBL" id="MEJ8859572.1"/>
    </source>
</evidence>
<dbReference type="PANTHER" id="PTHR11961">
    <property type="entry name" value="CYTOCHROME C"/>
    <property type="match status" value="1"/>
</dbReference>
<keyword evidence="5 6" id="KW-0408">Iron</keyword>
<keyword evidence="3 6" id="KW-0479">Metal-binding</keyword>
<protein>
    <submittedName>
        <fullName evidence="9">C-type cytochrome</fullName>
    </submittedName>
</protein>
<dbReference type="InterPro" id="IPR002327">
    <property type="entry name" value="Cyt_c_1A/1B"/>
</dbReference>
<gene>
    <name evidence="9" type="ORF">WKW79_33775</name>
</gene>
<dbReference type="RefSeq" id="WP_340339607.1">
    <property type="nucleotide sequence ID" value="NZ_JBBKZS010000031.1"/>
</dbReference>
<evidence type="ECO:0000313" key="10">
    <source>
        <dbReference type="Proteomes" id="UP001367030"/>
    </source>
</evidence>
<evidence type="ECO:0000259" key="8">
    <source>
        <dbReference type="PROSITE" id="PS51007"/>
    </source>
</evidence>
<dbReference type="PRINTS" id="PR00604">
    <property type="entry name" value="CYTCHRMECIAB"/>
</dbReference>
<feature type="region of interest" description="Disordered" evidence="7">
    <location>
        <begin position="1"/>
        <end position="20"/>
    </location>
</feature>
<feature type="domain" description="Cytochrome c" evidence="8">
    <location>
        <begin position="114"/>
        <end position="215"/>
    </location>
</feature>